<accession>W8TNZ6</accession>
<evidence type="ECO:0000256" key="10">
    <source>
        <dbReference type="RuleBase" id="RU003662"/>
    </source>
</evidence>
<geneLocation type="plasmid" evidence="11 12">
    <name>EAL2_808p</name>
</geneLocation>
<dbReference type="PANTHER" id="PTHR43406">
    <property type="entry name" value="TRYPTOPHAN SYNTHASE, ALPHA CHAIN"/>
    <property type="match status" value="1"/>
</dbReference>
<dbReference type="UniPathway" id="UPA00035">
    <property type="reaction ID" value="UER00044"/>
</dbReference>
<gene>
    <name evidence="9 11" type="primary">trpA</name>
    <name evidence="11" type="ORF">EAL2_808p03730</name>
</gene>
<evidence type="ECO:0000256" key="9">
    <source>
        <dbReference type="HAMAP-Rule" id="MF_00131"/>
    </source>
</evidence>
<evidence type="ECO:0000256" key="6">
    <source>
        <dbReference type="ARBA" id="ARBA00023141"/>
    </source>
</evidence>
<sequence>MESRISEKFSELKKDGRKALIAYLTCGYPDMEATYSLVLEAEKAGVDIIELGIPYSDPLADGPIIQAASEKALEKGTNIDMIFDMAGKLREKTQLPLVIMTYYNAVFRYGAEKFLEGCKSSGIDGLIVPDLPYEEKGAISEIAKNNGTDLIPLVAPTSEDRISKLVSDASGFVYCVSSKGVTGKRSGFSEGLADFMESVRKHTELPLAIGFGISNADAARSVKDMCDGVIVGSAIIERIGQGAAKGDVAGEVRPFLKTLRDAL</sequence>
<dbReference type="CDD" id="cd04724">
    <property type="entry name" value="Tryptophan_synthase_alpha"/>
    <property type="match status" value="1"/>
</dbReference>
<dbReference type="EMBL" id="CP007453">
    <property type="protein sequence ID" value="AHM57877.1"/>
    <property type="molecule type" value="Genomic_DNA"/>
</dbReference>
<dbReference type="HOGENOM" id="CLU_016734_0_0_9"/>
<dbReference type="HAMAP" id="MF_00131">
    <property type="entry name" value="Trp_synth_alpha"/>
    <property type="match status" value="1"/>
</dbReference>
<keyword evidence="7 9" id="KW-0456">Lyase</keyword>
<dbReference type="GO" id="GO:0004834">
    <property type="term" value="F:tryptophan synthase activity"/>
    <property type="evidence" value="ECO:0007669"/>
    <property type="project" value="UniProtKB-UniRule"/>
</dbReference>
<dbReference type="PROSITE" id="PS00167">
    <property type="entry name" value="TRP_SYNTHASE_ALPHA"/>
    <property type="match status" value="1"/>
</dbReference>
<comment type="function">
    <text evidence="1 9">The alpha subunit is responsible for the aldol cleavage of indoleglycerol phosphate to indole and glyceraldehyde 3-phosphate.</text>
</comment>
<name>W8TNZ6_PEPAC</name>
<dbReference type="EC" id="4.2.1.20" evidence="9"/>
<evidence type="ECO:0000256" key="2">
    <source>
        <dbReference type="ARBA" id="ARBA00004733"/>
    </source>
</evidence>
<comment type="subunit">
    <text evidence="3 9">Tetramer of two alpha and two beta chains.</text>
</comment>
<dbReference type="OrthoDB" id="9804578at2"/>
<dbReference type="KEGG" id="eac:EAL2_808p03730"/>
<dbReference type="NCBIfam" id="TIGR00262">
    <property type="entry name" value="trpA"/>
    <property type="match status" value="1"/>
</dbReference>
<evidence type="ECO:0000313" key="12">
    <source>
        <dbReference type="Proteomes" id="UP000019591"/>
    </source>
</evidence>
<evidence type="ECO:0000256" key="1">
    <source>
        <dbReference type="ARBA" id="ARBA00003365"/>
    </source>
</evidence>
<keyword evidence="11" id="KW-0614">Plasmid</keyword>
<dbReference type="PANTHER" id="PTHR43406:SF1">
    <property type="entry name" value="TRYPTOPHAN SYNTHASE ALPHA CHAIN, CHLOROPLASTIC"/>
    <property type="match status" value="1"/>
</dbReference>
<keyword evidence="5 9" id="KW-0822">Tryptophan biosynthesis</keyword>
<reference evidence="11 12" key="1">
    <citation type="journal article" date="2014" name="Genome Announc.">
        <title>Complete Genome Sequence of Amino Acid-Utilizing Eubacterium acidaminophilum al-2 (DSM 3953).</title>
        <authorList>
            <person name="Poehlein A."/>
            <person name="Andreesen J.R."/>
            <person name="Daniel R."/>
        </authorList>
    </citation>
    <scope>NUCLEOTIDE SEQUENCE [LARGE SCALE GENOMIC DNA]</scope>
    <source>
        <strain evidence="11 12">DSM 3953</strain>
        <plasmid evidence="12">Plasmid EAL2_808p</plasmid>
    </source>
</reference>
<dbReference type="InterPro" id="IPR013785">
    <property type="entry name" value="Aldolase_TIM"/>
</dbReference>
<dbReference type="Proteomes" id="UP000019591">
    <property type="component" value="Plasmid EAL2_808p"/>
</dbReference>
<evidence type="ECO:0000313" key="11">
    <source>
        <dbReference type="EMBL" id="AHM57877.1"/>
    </source>
</evidence>
<dbReference type="Pfam" id="PF00290">
    <property type="entry name" value="Trp_syntA"/>
    <property type="match status" value="1"/>
</dbReference>
<proteinExistence type="inferred from homology"/>
<dbReference type="InterPro" id="IPR002028">
    <property type="entry name" value="Trp_synthase_suA"/>
</dbReference>
<evidence type="ECO:0000256" key="5">
    <source>
        <dbReference type="ARBA" id="ARBA00022822"/>
    </source>
</evidence>
<evidence type="ECO:0000256" key="7">
    <source>
        <dbReference type="ARBA" id="ARBA00023239"/>
    </source>
</evidence>
<dbReference type="eggNOG" id="COG0159">
    <property type="taxonomic scope" value="Bacteria"/>
</dbReference>
<comment type="pathway">
    <text evidence="2 9">Amino-acid biosynthesis; L-tryptophan biosynthesis; L-tryptophan from chorismate: step 5/5.</text>
</comment>
<evidence type="ECO:0000256" key="3">
    <source>
        <dbReference type="ARBA" id="ARBA00011270"/>
    </source>
</evidence>
<dbReference type="InterPro" id="IPR011060">
    <property type="entry name" value="RibuloseP-bd_barrel"/>
</dbReference>
<protein>
    <recommendedName>
        <fullName evidence="9">Tryptophan synthase alpha chain</fullName>
        <ecNumber evidence="9">4.2.1.20</ecNumber>
    </recommendedName>
</protein>
<dbReference type="RefSeq" id="WP_025436735.1">
    <property type="nucleotide sequence ID" value="NZ_CP007453.1"/>
</dbReference>
<dbReference type="GO" id="GO:0005829">
    <property type="term" value="C:cytosol"/>
    <property type="evidence" value="ECO:0007669"/>
    <property type="project" value="TreeGrafter"/>
</dbReference>
<feature type="active site" description="Proton acceptor" evidence="9">
    <location>
        <position position="61"/>
    </location>
</feature>
<dbReference type="Gene3D" id="3.20.20.70">
    <property type="entry name" value="Aldolase class I"/>
    <property type="match status" value="1"/>
</dbReference>
<evidence type="ECO:0000256" key="8">
    <source>
        <dbReference type="ARBA" id="ARBA00049047"/>
    </source>
</evidence>
<comment type="catalytic activity">
    <reaction evidence="8 9">
        <text>(1S,2R)-1-C-(indol-3-yl)glycerol 3-phosphate + L-serine = D-glyceraldehyde 3-phosphate + L-tryptophan + H2O</text>
        <dbReference type="Rhea" id="RHEA:10532"/>
        <dbReference type="ChEBI" id="CHEBI:15377"/>
        <dbReference type="ChEBI" id="CHEBI:33384"/>
        <dbReference type="ChEBI" id="CHEBI:57912"/>
        <dbReference type="ChEBI" id="CHEBI:58866"/>
        <dbReference type="ChEBI" id="CHEBI:59776"/>
        <dbReference type="EC" id="4.2.1.20"/>
    </reaction>
</comment>
<keyword evidence="12" id="KW-1185">Reference proteome</keyword>
<evidence type="ECO:0000256" key="4">
    <source>
        <dbReference type="ARBA" id="ARBA00022605"/>
    </source>
</evidence>
<comment type="similarity">
    <text evidence="9 10">Belongs to the TrpA family.</text>
</comment>
<organism evidence="11 12">
    <name type="scientific">Peptoclostridium acidaminophilum DSM 3953</name>
    <dbReference type="NCBI Taxonomy" id="1286171"/>
    <lineage>
        <taxon>Bacteria</taxon>
        <taxon>Bacillati</taxon>
        <taxon>Bacillota</taxon>
        <taxon>Clostridia</taxon>
        <taxon>Peptostreptococcales</taxon>
        <taxon>Peptoclostridiaceae</taxon>
        <taxon>Peptoclostridium</taxon>
    </lineage>
</organism>
<feature type="active site" description="Proton acceptor" evidence="9">
    <location>
        <position position="50"/>
    </location>
</feature>
<dbReference type="SUPFAM" id="SSF51366">
    <property type="entry name" value="Ribulose-phoshate binding barrel"/>
    <property type="match status" value="1"/>
</dbReference>
<dbReference type="InterPro" id="IPR018204">
    <property type="entry name" value="Trp_synthase_alpha_AS"/>
</dbReference>
<dbReference type="AlphaFoldDB" id="W8TNZ6"/>
<dbReference type="FunFam" id="3.20.20.70:FF:000037">
    <property type="entry name" value="Tryptophan synthase alpha chain"/>
    <property type="match status" value="1"/>
</dbReference>
<keyword evidence="6 9" id="KW-0057">Aromatic amino acid biosynthesis</keyword>
<dbReference type="PATRIC" id="fig|1286171.3.peg.2549"/>
<keyword evidence="4 9" id="KW-0028">Amino-acid biosynthesis</keyword>